<proteinExistence type="predicted"/>
<dbReference type="Proteomes" id="UP000319731">
    <property type="component" value="Unassembled WGS sequence"/>
</dbReference>
<feature type="transmembrane region" description="Helical" evidence="1">
    <location>
        <begin position="161"/>
        <end position="184"/>
    </location>
</feature>
<dbReference type="EMBL" id="QEAO01000001">
    <property type="protein sequence ID" value="TPX38168.1"/>
    <property type="molecule type" value="Genomic_DNA"/>
</dbReference>
<accession>A0A507CFN2</accession>
<protein>
    <recommendedName>
        <fullName evidence="4">DUF3429 domain-containing protein</fullName>
    </recommendedName>
</protein>
<dbReference type="OrthoDB" id="194289at2759"/>
<keyword evidence="1" id="KW-0472">Membrane</keyword>
<evidence type="ECO:0008006" key="4">
    <source>
        <dbReference type="Google" id="ProtNLM"/>
    </source>
</evidence>
<reference evidence="2 3" key="1">
    <citation type="journal article" date="2019" name="Sci. Rep.">
        <title>Comparative genomics of chytrid fungi reveal insights into the obligate biotrophic and pathogenic lifestyle of Synchytrium endobioticum.</title>
        <authorList>
            <person name="van de Vossenberg B.T.L.H."/>
            <person name="Warris S."/>
            <person name="Nguyen H.D.T."/>
            <person name="van Gent-Pelzer M.P.E."/>
            <person name="Joly D.L."/>
            <person name="van de Geest H.C."/>
            <person name="Bonants P.J.M."/>
            <person name="Smith D.S."/>
            <person name="Levesque C.A."/>
            <person name="van der Lee T.A.J."/>
        </authorList>
    </citation>
    <scope>NUCLEOTIDE SEQUENCE [LARGE SCALE GENOMIC DNA]</scope>
    <source>
        <strain evidence="2 3">JEL517</strain>
    </source>
</reference>
<keyword evidence="3" id="KW-1185">Reference proteome</keyword>
<dbReference type="RefSeq" id="XP_031027883.1">
    <property type="nucleotide sequence ID" value="XM_031166116.1"/>
</dbReference>
<dbReference type="STRING" id="1806994.A0A507CFN2"/>
<keyword evidence="1" id="KW-0812">Transmembrane</keyword>
<dbReference type="Pfam" id="PF11911">
    <property type="entry name" value="DUF3429"/>
    <property type="match status" value="1"/>
</dbReference>
<evidence type="ECO:0000256" key="1">
    <source>
        <dbReference type="SAM" id="Phobius"/>
    </source>
</evidence>
<sequence length="200" mass="21823">MAALRLTRLAVTTLRQPILKPVSVLSTRRFLVVDNNPSDKKEQTPAAAKYLGYAGLIPYLATTGVGVYMQELGPLLAEVQGQYGACILSFMGAVHWGLAMSNYGNPPSNTSRYILSTAPSLVAFGSLLMTLPEYTLATQLGGFIALLVYDLRARSRGLVNTWYPGLRILLTSVVSVCIGTTLYVKYERGNRQRALDEAQM</sequence>
<keyword evidence="1" id="KW-1133">Transmembrane helix</keyword>
<feature type="transmembrane region" description="Helical" evidence="1">
    <location>
        <begin position="81"/>
        <end position="100"/>
    </location>
</feature>
<dbReference type="InterPro" id="IPR021836">
    <property type="entry name" value="DUF3429"/>
</dbReference>
<name>A0A507CFN2_9FUNG</name>
<comment type="caution">
    <text evidence="2">The sequence shown here is derived from an EMBL/GenBank/DDBJ whole genome shotgun (WGS) entry which is preliminary data.</text>
</comment>
<organism evidence="2 3">
    <name type="scientific">Synchytrium microbalum</name>
    <dbReference type="NCBI Taxonomy" id="1806994"/>
    <lineage>
        <taxon>Eukaryota</taxon>
        <taxon>Fungi</taxon>
        <taxon>Fungi incertae sedis</taxon>
        <taxon>Chytridiomycota</taxon>
        <taxon>Chytridiomycota incertae sedis</taxon>
        <taxon>Chytridiomycetes</taxon>
        <taxon>Synchytriales</taxon>
        <taxon>Synchytriaceae</taxon>
        <taxon>Synchytrium</taxon>
    </lineage>
</organism>
<feature type="transmembrane region" description="Helical" evidence="1">
    <location>
        <begin position="50"/>
        <end position="69"/>
    </location>
</feature>
<dbReference type="PANTHER" id="PTHR15887:SF1">
    <property type="entry name" value="TRANSMEMBRANE PROTEIN 69"/>
    <property type="match status" value="1"/>
</dbReference>
<dbReference type="GeneID" id="42001413"/>
<evidence type="ECO:0000313" key="3">
    <source>
        <dbReference type="Proteomes" id="UP000319731"/>
    </source>
</evidence>
<dbReference type="PANTHER" id="PTHR15887">
    <property type="entry name" value="TRANSMEMBRANE PROTEIN 69"/>
    <property type="match status" value="1"/>
</dbReference>
<dbReference type="AlphaFoldDB" id="A0A507CFN2"/>
<gene>
    <name evidence="2" type="ORF">SmJEL517_g00186</name>
</gene>
<feature type="transmembrane region" description="Helical" evidence="1">
    <location>
        <begin position="121"/>
        <end position="149"/>
    </location>
</feature>
<evidence type="ECO:0000313" key="2">
    <source>
        <dbReference type="EMBL" id="TPX38168.1"/>
    </source>
</evidence>